<name>A0ABR2U0V9_9ROSI</name>
<evidence type="ECO:0000313" key="1">
    <source>
        <dbReference type="EMBL" id="KAK9043073.1"/>
    </source>
</evidence>
<dbReference type="EMBL" id="JBBPBN010000003">
    <property type="protein sequence ID" value="KAK9043073.1"/>
    <property type="molecule type" value="Genomic_DNA"/>
</dbReference>
<accession>A0ABR2U0V9</accession>
<proteinExistence type="predicted"/>
<organism evidence="1 2">
    <name type="scientific">Hibiscus sabdariffa</name>
    <name type="common">roselle</name>
    <dbReference type="NCBI Taxonomy" id="183260"/>
    <lineage>
        <taxon>Eukaryota</taxon>
        <taxon>Viridiplantae</taxon>
        <taxon>Streptophyta</taxon>
        <taxon>Embryophyta</taxon>
        <taxon>Tracheophyta</taxon>
        <taxon>Spermatophyta</taxon>
        <taxon>Magnoliopsida</taxon>
        <taxon>eudicotyledons</taxon>
        <taxon>Gunneridae</taxon>
        <taxon>Pentapetalae</taxon>
        <taxon>rosids</taxon>
        <taxon>malvids</taxon>
        <taxon>Malvales</taxon>
        <taxon>Malvaceae</taxon>
        <taxon>Malvoideae</taxon>
        <taxon>Hibiscus</taxon>
    </lineage>
</organism>
<keyword evidence="2" id="KW-1185">Reference proteome</keyword>
<protein>
    <submittedName>
        <fullName evidence="1">Uncharacterized protein</fullName>
    </submittedName>
</protein>
<reference evidence="1 2" key="1">
    <citation type="journal article" date="2024" name="G3 (Bethesda)">
        <title>Genome assembly of Hibiscus sabdariffa L. provides insights into metabolisms of medicinal natural products.</title>
        <authorList>
            <person name="Kim T."/>
        </authorList>
    </citation>
    <scope>NUCLEOTIDE SEQUENCE [LARGE SCALE GENOMIC DNA]</scope>
    <source>
        <strain evidence="1">TK-2024</strain>
        <tissue evidence="1">Old leaves</tissue>
    </source>
</reference>
<evidence type="ECO:0000313" key="2">
    <source>
        <dbReference type="Proteomes" id="UP001396334"/>
    </source>
</evidence>
<comment type="caution">
    <text evidence="1">The sequence shown here is derived from an EMBL/GenBank/DDBJ whole genome shotgun (WGS) entry which is preliminary data.</text>
</comment>
<sequence length="96" mass="11154">MNKVVLVQDYSYAGSFDHDKWSEFFTRSLLSFEEHMLVEQLACVIRFATCATVQDRLVWKPTPNGSFSVASLYTIMVSFGLEDNPDLQSIWRLYDF</sequence>
<dbReference type="Proteomes" id="UP001396334">
    <property type="component" value="Unassembled WGS sequence"/>
</dbReference>
<gene>
    <name evidence="1" type="ORF">V6N11_071424</name>
</gene>